<dbReference type="InterPro" id="IPR036097">
    <property type="entry name" value="HisK_dim/P_sf"/>
</dbReference>
<dbReference type="Gene3D" id="3.40.50.2300">
    <property type="match status" value="1"/>
</dbReference>
<dbReference type="PANTHER" id="PTHR43065">
    <property type="entry name" value="SENSOR HISTIDINE KINASE"/>
    <property type="match status" value="1"/>
</dbReference>
<gene>
    <name evidence="13" type="ORF">SYV04_03335</name>
</gene>
<dbReference type="InterPro" id="IPR036890">
    <property type="entry name" value="HATPase_C_sf"/>
</dbReference>
<dbReference type="InterPro" id="IPR033417">
    <property type="entry name" value="CHASE8"/>
</dbReference>
<dbReference type="InterPro" id="IPR003660">
    <property type="entry name" value="HAMP_dom"/>
</dbReference>
<dbReference type="Gene3D" id="1.10.287.130">
    <property type="match status" value="1"/>
</dbReference>
<feature type="transmembrane region" description="Helical" evidence="9">
    <location>
        <begin position="12"/>
        <end position="33"/>
    </location>
</feature>
<keyword evidence="9" id="KW-1133">Transmembrane helix</keyword>
<dbReference type="Pfam" id="PF00672">
    <property type="entry name" value="HAMP"/>
    <property type="match status" value="1"/>
</dbReference>
<feature type="domain" description="Histidine kinase" evidence="10">
    <location>
        <begin position="400"/>
        <end position="632"/>
    </location>
</feature>
<dbReference type="InterPro" id="IPR001789">
    <property type="entry name" value="Sig_transdc_resp-reg_receiver"/>
</dbReference>
<dbReference type="Gene3D" id="3.30.565.10">
    <property type="entry name" value="Histidine kinase-like ATPase, C-terminal domain"/>
    <property type="match status" value="1"/>
</dbReference>
<feature type="modified residue" description="4-aspartylphosphate" evidence="7">
    <location>
        <position position="704"/>
    </location>
</feature>
<dbReference type="InterPro" id="IPR003661">
    <property type="entry name" value="HisK_dim/P_dom"/>
</dbReference>
<feature type="coiled-coil region" evidence="8">
    <location>
        <begin position="350"/>
        <end position="385"/>
    </location>
</feature>
<keyword evidence="5" id="KW-0808">Transferase</keyword>
<keyword evidence="9" id="KW-0472">Membrane</keyword>
<dbReference type="PROSITE" id="PS50109">
    <property type="entry name" value="HIS_KIN"/>
    <property type="match status" value="1"/>
</dbReference>
<keyword evidence="14" id="KW-1185">Reference proteome</keyword>
<evidence type="ECO:0000256" key="9">
    <source>
        <dbReference type="SAM" id="Phobius"/>
    </source>
</evidence>
<dbReference type="Gene3D" id="6.10.340.10">
    <property type="match status" value="1"/>
</dbReference>
<evidence type="ECO:0000256" key="7">
    <source>
        <dbReference type="PROSITE-ProRule" id="PRU00169"/>
    </source>
</evidence>
<evidence type="ECO:0000256" key="2">
    <source>
        <dbReference type="ARBA" id="ARBA00004370"/>
    </source>
</evidence>
<dbReference type="InterPro" id="IPR035965">
    <property type="entry name" value="PAS-like_dom_sf"/>
</dbReference>
<evidence type="ECO:0000259" key="11">
    <source>
        <dbReference type="PROSITE" id="PS50110"/>
    </source>
</evidence>
<dbReference type="SUPFAM" id="SSF52172">
    <property type="entry name" value="CheY-like"/>
    <property type="match status" value="1"/>
</dbReference>
<dbReference type="InterPro" id="IPR005467">
    <property type="entry name" value="His_kinase_dom"/>
</dbReference>
<dbReference type="Pfam" id="PF02518">
    <property type="entry name" value="HATPase_c"/>
    <property type="match status" value="1"/>
</dbReference>
<dbReference type="InterPro" id="IPR013656">
    <property type="entry name" value="PAS_4"/>
</dbReference>
<proteinExistence type="predicted"/>
<evidence type="ECO:0000259" key="10">
    <source>
        <dbReference type="PROSITE" id="PS50109"/>
    </source>
</evidence>
<dbReference type="EMBL" id="JAXIVS010000001">
    <property type="protein sequence ID" value="MDY7225394.1"/>
    <property type="molecule type" value="Genomic_DNA"/>
</dbReference>
<evidence type="ECO:0000256" key="5">
    <source>
        <dbReference type="ARBA" id="ARBA00022679"/>
    </source>
</evidence>
<dbReference type="PROSITE" id="PS50110">
    <property type="entry name" value="RESPONSE_REGULATORY"/>
    <property type="match status" value="1"/>
</dbReference>
<dbReference type="InterPro" id="IPR004358">
    <property type="entry name" value="Sig_transdc_His_kin-like_C"/>
</dbReference>
<reference evidence="13 14" key="1">
    <citation type="submission" date="2023-12" db="EMBL/GenBank/DDBJ databases">
        <title>the genome sequence of Hyalangium sp. s54d21.</title>
        <authorList>
            <person name="Zhang X."/>
        </authorList>
    </citation>
    <scope>NUCLEOTIDE SEQUENCE [LARGE SCALE GENOMIC DNA]</scope>
    <source>
        <strain evidence="14">s54d21</strain>
    </source>
</reference>
<dbReference type="SMART" id="SM00448">
    <property type="entry name" value="REC"/>
    <property type="match status" value="1"/>
</dbReference>
<sequence length="786" mass="85895">MALQNLSLRARLVLLVALLFAAFALFFLIFFPARMDEQARHWMLDRAMGVAQLLAGATEPALDFGDASNAQRHLETLRSTPDATFGLLLREDGTVLASWYAGHVRPIPRTIPEGAWILGQEAVSRVNIQTRGGQRGALLLGLSLAEVRRESQRTLRLAAIISAMIFGFGMLAAFGVGTVLVRPLGRVTQVALRISEGELGAQKELDLSRRDETGTLAAALSRMLHRLYEQKALIESQSEASSEGILTVSGEGALLAHNQRFLQLWQLPPERLEGHHLEELFQRLTPLLREPEVLRRLADFSREPPASGAVELGLKDGRTLTAYRAPIQSQEGTRFGWGLYFQDITARLAQERVLARNAELEQRVAERTEELARRLTELREAQEQLITADRRTSVGTLAAGVAHEINNPLAYVTSNIQFVLRELPELRASLVAGDSVPAREPLEETWQEVADALAEAREGCSRVQNIVQGLKSFSRGDDDTRKPVDISHTLEAAIGMAANELRHRARLVRDYQPVPCVEANEVHLIQVFLNLLINAAHAIEPGAADQNEVRITTWRGEDGQVRVSITDTGSGMSPEVRGRLFTPFFTTKPVGVGTGLGLSVCQGIITRLGGRIDVHSEPGQGSAFTVVMPAASVSASTPFPGSPTVNVHAARRGGRVLVVDDDPFVRAALRRALGREHDITLAASAREALGRILQGGTFDLILCDLMMPEMTGMEFFAELQRLCPSQAEEILFFTGGAFTEATRGFIETQAGRVLNKPIDTSLLLESIQARLARRAPSVGSLAAPMV</sequence>
<dbReference type="Gene3D" id="3.30.450.20">
    <property type="entry name" value="PAS domain"/>
    <property type="match status" value="1"/>
</dbReference>
<keyword evidence="8" id="KW-0175">Coiled coil</keyword>
<organism evidence="13 14">
    <name type="scientific">Hyalangium rubrum</name>
    <dbReference type="NCBI Taxonomy" id="3103134"/>
    <lineage>
        <taxon>Bacteria</taxon>
        <taxon>Pseudomonadati</taxon>
        <taxon>Myxococcota</taxon>
        <taxon>Myxococcia</taxon>
        <taxon>Myxococcales</taxon>
        <taxon>Cystobacterineae</taxon>
        <taxon>Archangiaceae</taxon>
        <taxon>Hyalangium</taxon>
    </lineage>
</organism>
<keyword evidence="6" id="KW-0418">Kinase</keyword>
<dbReference type="CDD" id="cd00156">
    <property type="entry name" value="REC"/>
    <property type="match status" value="1"/>
</dbReference>
<dbReference type="EC" id="2.7.13.3" evidence="3"/>
<feature type="domain" description="Response regulatory" evidence="11">
    <location>
        <begin position="655"/>
        <end position="771"/>
    </location>
</feature>
<keyword evidence="13" id="KW-0067">ATP-binding</keyword>
<dbReference type="Proteomes" id="UP001291309">
    <property type="component" value="Unassembled WGS sequence"/>
</dbReference>
<evidence type="ECO:0000256" key="1">
    <source>
        <dbReference type="ARBA" id="ARBA00000085"/>
    </source>
</evidence>
<dbReference type="PROSITE" id="PS50885">
    <property type="entry name" value="HAMP"/>
    <property type="match status" value="1"/>
</dbReference>
<dbReference type="CDD" id="cd00082">
    <property type="entry name" value="HisKA"/>
    <property type="match status" value="1"/>
</dbReference>
<dbReference type="GO" id="GO:0005524">
    <property type="term" value="F:ATP binding"/>
    <property type="evidence" value="ECO:0007669"/>
    <property type="project" value="UniProtKB-KW"/>
</dbReference>
<dbReference type="SMART" id="SM00387">
    <property type="entry name" value="HATPase_c"/>
    <property type="match status" value="1"/>
</dbReference>
<keyword evidence="4 7" id="KW-0597">Phosphoprotein</keyword>
<evidence type="ECO:0000256" key="8">
    <source>
        <dbReference type="SAM" id="Coils"/>
    </source>
</evidence>
<dbReference type="PRINTS" id="PR00344">
    <property type="entry name" value="BCTRLSENSOR"/>
</dbReference>
<comment type="subcellular location">
    <subcellularLocation>
        <location evidence="2">Membrane</location>
    </subcellularLocation>
</comment>
<feature type="transmembrane region" description="Helical" evidence="9">
    <location>
        <begin position="157"/>
        <end position="181"/>
    </location>
</feature>
<dbReference type="InterPro" id="IPR003594">
    <property type="entry name" value="HATPase_dom"/>
</dbReference>
<dbReference type="SUPFAM" id="SSF47384">
    <property type="entry name" value="Homodimeric domain of signal transducing histidine kinase"/>
    <property type="match status" value="1"/>
</dbReference>
<dbReference type="PANTHER" id="PTHR43065:SF50">
    <property type="entry name" value="HISTIDINE KINASE"/>
    <property type="match status" value="1"/>
</dbReference>
<dbReference type="InterPro" id="IPR011006">
    <property type="entry name" value="CheY-like_superfamily"/>
</dbReference>
<dbReference type="Pfam" id="PF00072">
    <property type="entry name" value="Response_reg"/>
    <property type="match status" value="1"/>
</dbReference>
<evidence type="ECO:0000256" key="3">
    <source>
        <dbReference type="ARBA" id="ARBA00012438"/>
    </source>
</evidence>
<protein>
    <recommendedName>
        <fullName evidence="3">histidine kinase</fullName>
        <ecNumber evidence="3">2.7.13.3</ecNumber>
    </recommendedName>
</protein>
<keyword evidence="9" id="KW-0812">Transmembrane</keyword>
<comment type="caution">
    <text evidence="13">The sequence shown here is derived from an EMBL/GenBank/DDBJ whole genome shotgun (WGS) entry which is preliminary data.</text>
</comment>
<name>A0ABU5GW42_9BACT</name>
<dbReference type="SUPFAM" id="SSF158472">
    <property type="entry name" value="HAMP domain-like"/>
    <property type="match status" value="1"/>
</dbReference>
<evidence type="ECO:0000256" key="4">
    <source>
        <dbReference type="ARBA" id="ARBA00022553"/>
    </source>
</evidence>
<evidence type="ECO:0000313" key="14">
    <source>
        <dbReference type="Proteomes" id="UP001291309"/>
    </source>
</evidence>
<evidence type="ECO:0000313" key="13">
    <source>
        <dbReference type="EMBL" id="MDY7225394.1"/>
    </source>
</evidence>
<evidence type="ECO:0000259" key="12">
    <source>
        <dbReference type="PROSITE" id="PS50885"/>
    </source>
</evidence>
<dbReference type="CDD" id="cd06225">
    <property type="entry name" value="HAMP"/>
    <property type="match status" value="1"/>
</dbReference>
<dbReference type="RefSeq" id="WP_321544104.1">
    <property type="nucleotide sequence ID" value="NZ_JAXIVS010000001.1"/>
</dbReference>
<comment type="catalytic activity">
    <reaction evidence="1">
        <text>ATP + protein L-histidine = ADP + protein N-phospho-L-histidine.</text>
        <dbReference type="EC" id="2.7.13.3"/>
    </reaction>
</comment>
<dbReference type="Pfam" id="PF17152">
    <property type="entry name" value="CHASE8"/>
    <property type="match status" value="1"/>
</dbReference>
<feature type="domain" description="HAMP" evidence="12">
    <location>
        <begin position="178"/>
        <end position="232"/>
    </location>
</feature>
<dbReference type="Pfam" id="PF08448">
    <property type="entry name" value="PAS_4"/>
    <property type="match status" value="1"/>
</dbReference>
<evidence type="ECO:0000256" key="6">
    <source>
        <dbReference type="ARBA" id="ARBA00022777"/>
    </source>
</evidence>
<dbReference type="SMART" id="SM00304">
    <property type="entry name" value="HAMP"/>
    <property type="match status" value="1"/>
</dbReference>
<keyword evidence="13" id="KW-0547">Nucleotide-binding</keyword>
<dbReference type="SUPFAM" id="SSF55785">
    <property type="entry name" value="PYP-like sensor domain (PAS domain)"/>
    <property type="match status" value="1"/>
</dbReference>
<accession>A0ABU5GW42</accession>
<dbReference type="SUPFAM" id="SSF55874">
    <property type="entry name" value="ATPase domain of HSP90 chaperone/DNA topoisomerase II/histidine kinase"/>
    <property type="match status" value="1"/>
</dbReference>